<keyword evidence="1" id="KW-0732">Signal</keyword>
<feature type="chain" id="PRO_5019456040" evidence="1">
    <location>
        <begin position="18"/>
        <end position="158"/>
    </location>
</feature>
<dbReference type="OrthoDB" id="3597273at2759"/>
<keyword evidence="3" id="KW-1185">Reference proteome</keyword>
<dbReference type="AlphaFoldDB" id="A0A420I776"/>
<dbReference type="Proteomes" id="UP000286134">
    <property type="component" value="Unassembled WGS sequence"/>
</dbReference>
<reference evidence="2 3" key="1">
    <citation type="journal article" date="2018" name="BMC Genomics">
        <title>Comparative genome analyses reveal sequence features reflecting distinct modes of host-adaptation between dicot and monocot powdery mildew.</title>
        <authorList>
            <person name="Wu Y."/>
            <person name="Ma X."/>
            <person name="Pan Z."/>
            <person name="Kale S.D."/>
            <person name="Song Y."/>
            <person name="King H."/>
            <person name="Zhang Q."/>
            <person name="Presley C."/>
            <person name="Deng X."/>
            <person name="Wei C.I."/>
            <person name="Xiao S."/>
        </authorList>
    </citation>
    <scope>NUCLEOTIDE SEQUENCE [LARGE SCALE GENOMIC DNA]</scope>
    <source>
        <strain evidence="2">UMSG2</strain>
    </source>
</reference>
<sequence length="158" mass="17458">MHFIKISIAILVCGTMAIPTQLTKDGSSLEVANGNSEKRDFNSTTELISKVKEHSVATNPSVNQTDTITSDSTTTMVGEINRESKVTSRAINFTKKLLKLEKSLPEKPSFGTLSIARVIKSIRFSKKHANNQNHIVTNNQPTKLLPKGRSMGWILQHL</sequence>
<evidence type="ECO:0000313" key="2">
    <source>
        <dbReference type="EMBL" id="RKF65496.1"/>
    </source>
</evidence>
<organism evidence="2 3">
    <name type="scientific">Erysiphe neolycopersici</name>
    <dbReference type="NCBI Taxonomy" id="212602"/>
    <lineage>
        <taxon>Eukaryota</taxon>
        <taxon>Fungi</taxon>
        <taxon>Dikarya</taxon>
        <taxon>Ascomycota</taxon>
        <taxon>Pezizomycotina</taxon>
        <taxon>Leotiomycetes</taxon>
        <taxon>Erysiphales</taxon>
        <taxon>Erysiphaceae</taxon>
        <taxon>Erysiphe</taxon>
    </lineage>
</organism>
<feature type="signal peptide" evidence="1">
    <location>
        <begin position="1"/>
        <end position="17"/>
    </location>
</feature>
<evidence type="ECO:0000313" key="3">
    <source>
        <dbReference type="Proteomes" id="UP000286134"/>
    </source>
</evidence>
<proteinExistence type="predicted"/>
<protein>
    <submittedName>
        <fullName evidence="2">Uncharacterized protein</fullName>
    </submittedName>
</protein>
<gene>
    <name evidence="2" type="ORF">OnM2_007006</name>
</gene>
<name>A0A420I776_9PEZI</name>
<accession>A0A420I776</accession>
<evidence type="ECO:0000256" key="1">
    <source>
        <dbReference type="SAM" id="SignalP"/>
    </source>
</evidence>
<dbReference type="EMBL" id="MCFK01000725">
    <property type="protein sequence ID" value="RKF65496.1"/>
    <property type="molecule type" value="Genomic_DNA"/>
</dbReference>
<comment type="caution">
    <text evidence="2">The sequence shown here is derived from an EMBL/GenBank/DDBJ whole genome shotgun (WGS) entry which is preliminary data.</text>
</comment>